<dbReference type="PANTHER" id="PTHR12215">
    <property type="entry name" value="PHOSPHOPANTETHEINE TRANSFERASE"/>
    <property type="match status" value="1"/>
</dbReference>
<dbReference type="EMBL" id="CAFBLP010000007">
    <property type="protein sequence ID" value="CAB4864331.1"/>
    <property type="molecule type" value="Genomic_DNA"/>
</dbReference>
<proteinExistence type="predicted"/>
<evidence type="ECO:0000313" key="4">
    <source>
        <dbReference type="EMBL" id="CAB4864331.1"/>
    </source>
</evidence>
<dbReference type="AlphaFoldDB" id="A0A6J7D2I0"/>
<feature type="domain" description="4'-phosphopantetheinyl transferase" evidence="2">
    <location>
        <begin position="128"/>
        <end position="208"/>
    </location>
</feature>
<evidence type="ECO:0000259" key="3">
    <source>
        <dbReference type="Pfam" id="PF22624"/>
    </source>
</evidence>
<name>A0A6J7D2I0_9ZZZZ</name>
<reference evidence="4" key="1">
    <citation type="submission" date="2020-05" db="EMBL/GenBank/DDBJ databases">
        <authorList>
            <person name="Chiriac C."/>
            <person name="Salcher M."/>
            <person name="Ghai R."/>
            <person name="Kavagutti S V."/>
        </authorList>
    </citation>
    <scope>NUCLEOTIDE SEQUENCE</scope>
</reference>
<dbReference type="InterPro" id="IPR055066">
    <property type="entry name" value="AASDHPPT_N"/>
</dbReference>
<dbReference type="PANTHER" id="PTHR12215:SF10">
    <property type="entry name" value="L-AMINOADIPATE-SEMIALDEHYDE DEHYDROGENASE-PHOSPHOPANTETHEINYL TRANSFERASE"/>
    <property type="match status" value="1"/>
</dbReference>
<dbReference type="Gene3D" id="3.90.470.20">
    <property type="entry name" value="4'-phosphopantetheinyl transferase domain"/>
    <property type="match status" value="1"/>
</dbReference>
<gene>
    <name evidence="4" type="ORF">UFOPK3376_00449</name>
</gene>
<organism evidence="4">
    <name type="scientific">freshwater metagenome</name>
    <dbReference type="NCBI Taxonomy" id="449393"/>
    <lineage>
        <taxon>unclassified sequences</taxon>
        <taxon>metagenomes</taxon>
        <taxon>ecological metagenomes</taxon>
    </lineage>
</organism>
<feature type="domain" description="4'-phosphopantetheinyl transferase N-terminal" evidence="3">
    <location>
        <begin position="39"/>
        <end position="122"/>
    </location>
</feature>
<dbReference type="Pfam" id="PF01648">
    <property type="entry name" value="ACPS"/>
    <property type="match status" value="1"/>
</dbReference>
<dbReference type="SUPFAM" id="SSF56214">
    <property type="entry name" value="4'-phosphopantetheinyl transferase"/>
    <property type="match status" value="2"/>
</dbReference>
<keyword evidence="1" id="KW-0808">Transferase</keyword>
<protein>
    <submittedName>
        <fullName evidence="4">Unannotated protein</fullName>
    </submittedName>
</protein>
<dbReference type="InterPro" id="IPR037143">
    <property type="entry name" value="4-PPantetheinyl_Trfase_dom_sf"/>
</dbReference>
<evidence type="ECO:0000259" key="2">
    <source>
        <dbReference type="Pfam" id="PF01648"/>
    </source>
</evidence>
<evidence type="ECO:0000256" key="1">
    <source>
        <dbReference type="ARBA" id="ARBA00022679"/>
    </source>
</evidence>
<dbReference type="InterPro" id="IPR050559">
    <property type="entry name" value="P-Pant_transferase_sf"/>
</dbReference>
<dbReference type="InterPro" id="IPR008278">
    <property type="entry name" value="4-PPantetheinyl_Trfase_dom"/>
</dbReference>
<dbReference type="GO" id="GO:0005829">
    <property type="term" value="C:cytosol"/>
    <property type="evidence" value="ECO:0007669"/>
    <property type="project" value="TreeGrafter"/>
</dbReference>
<dbReference type="Pfam" id="PF22624">
    <property type="entry name" value="AASDHPPT_N"/>
    <property type="match status" value="1"/>
</dbReference>
<dbReference type="GO" id="GO:0000287">
    <property type="term" value="F:magnesium ion binding"/>
    <property type="evidence" value="ECO:0007669"/>
    <property type="project" value="InterPro"/>
</dbReference>
<dbReference type="GO" id="GO:0019878">
    <property type="term" value="P:lysine biosynthetic process via aminoadipic acid"/>
    <property type="evidence" value="ECO:0007669"/>
    <property type="project" value="TreeGrafter"/>
</dbReference>
<sequence length="224" mass="23936">MTADMAWAVAPRLPAALAGFAAADGCDVFALALDAEPTTHAWAILSDDEQQRAQRFRSAGDRWTFVHTRCALRQLLGQRLGVASEDVRFDVVGRGKPVLAQRWASTGLRFSVAHTAGLAVIALSNGEVGVDIERVAPESWDRDMAALVLSPAELEWVDAQADIHTAFFTCWTRKEAWVKMGDLGIDDGLAVITLTPTPAAAIAAEIHSGSPWPDIIVACATGCS</sequence>
<dbReference type="GO" id="GO:0008897">
    <property type="term" value="F:holo-[acyl-carrier-protein] synthase activity"/>
    <property type="evidence" value="ECO:0007669"/>
    <property type="project" value="InterPro"/>
</dbReference>
<accession>A0A6J7D2I0</accession>